<evidence type="ECO:0000313" key="4">
    <source>
        <dbReference type="EMBL" id="PTM78550.1"/>
    </source>
</evidence>
<keyword evidence="2" id="KW-0560">Oxidoreductase</keyword>
<dbReference type="Proteomes" id="UP000240800">
    <property type="component" value="Unassembled WGS sequence"/>
</dbReference>
<dbReference type="InterPro" id="IPR016162">
    <property type="entry name" value="Ald_DH_N"/>
</dbReference>
<dbReference type="PANTHER" id="PTHR43353:SF5">
    <property type="entry name" value="SUCCINATE-SEMIALDEHYDE DEHYDROGENASE, MITOCHONDRIAL"/>
    <property type="match status" value="1"/>
</dbReference>
<evidence type="ECO:0000256" key="1">
    <source>
        <dbReference type="ARBA" id="ARBA00009986"/>
    </source>
</evidence>
<sequence length="80" mass="8664">MRRAAEQLRERAPGIAVNLTREQGKPLAEARGEVLTAADIIDRFAEEGRRAYGQMIPARVPGILLTTIKLPVGPVAAFTP</sequence>
<proteinExistence type="inferred from homology"/>
<dbReference type="InterPro" id="IPR050740">
    <property type="entry name" value="Aldehyde_DH_Superfamily"/>
</dbReference>
<evidence type="ECO:0000259" key="3">
    <source>
        <dbReference type="Pfam" id="PF00171"/>
    </source>
</evidence>
<keyword evidence="5" id="KW-1185">Reference proteome</keyword>
<comment type="similarity">
    <text evidence="1">Belongs to the aldehyde dehydrogenase family.</text>
</comment>
<name>A0ABX5JCK3_9RHOB</name>
<accession>A0ABX5JCK3</accession>
<protein>
    <submittedName>
        <fullName evidence="4">Aldehyde dehydrogenase family protein</fullName>
    </submittedName>
</protein>
<dbReference type="Pfam" id="PF00171">
    <property type="entry name" value="Aldedh"/>
    <property type="match status" value="1"/>
</dbReference>
<dbReference type="PANTHER" id="PTHR43353">
    <property type="entry name" value="SUCCINATE-SEMIALDEHYDE DEHYDROGENASE, MITOCHONDRIAL"/>
    <property type="match status" value="1"/>
</dbReference>
<gene>
    <name evidence="4" type="ORF">C8J29_104511</name>
</gene>
<evidence type="ECO:0000313" key="5">
    <source>
        <dbReference type="Proteomes" id="UP000240800"/>
    </source>
</evidence>
<evidence type="ECO:0000256" key="2">
    <source>
        <dbReference type="ARBA" id="ARBA00023002"/>
    </source>
</evidence>
<dbReference type="SUPFAM" id="SSF53720">
    <property type="entry name" value="ALDH-like"/>
    <property type="match status" value="1"/>
</dbReference>
<dbReference type="InterPro" id="IPR015590">
    <property type="entry name" value="Aldehyde_DH_dom"/>
</dbReference>
<reference evidence="4 5" key="1">
    <citation type="submission" date="2018-04" db="EMBL/GenBank/DDBJ databases">
        <title>Genomic Encyclopedia of Type Strains, Phase III (KMG-III): the genomes of soil and plant-associated and newly described type strains.</title>
        <authorList>
            <person name="Whitman W."/>
        </authorList>
    </citation>
    <scope>NUCLEOTIDE SEQUENCE [LARGE SCALE GENOMIC DNA]</scope>
    <source>
        <strain evidence="4 5">JA192</strain>
    </source>
</reference>
<dbReference type="EMBL" id="PZZW01000004">
    <property type="protein sequence ID" value="PTM78550.1"/>
    <property type="molecule type" value="Genomic_DNA"/>
</dbReference>
<comment type="caution">
    <text evidence="4">The sequence shown here is derived from an EMBL/GenBank/DDBJ whole genome shotgun (WGS) entry which is preliminary data.</text>
</comment>
<dbReference type="InterPro" id="IPR016161">
    <property type="entry name" value="Ald_DH/histidinol_DH"/>
</dbReference>
<organism evidence="4 5">
    <name type="scientific">Cereibacter johrii</name>
    <dbReference type="NCBI Taxonomy" id="445629"/>
    <lineage>
        <taxon>Bacteria</taxon>
        <taxon>Pseudomonadati</taxon>
        <taxon>Pseudomonadota</taxon>
        <taxon>Alphaproteobacteria</taxon>
        <taxon>Rhodobacterales</taxon>
        <taxon>Paracoccaceae</taxon>
        <taxon>Cereibacter</taxon>
    </lineage>
</organism>
<feature type="domain" description="Aldehyde dehydrogenase" evidence="3">
    <location>
        <begin position="1"/>
        <end position="80"/>
    </location>
</feature>
<dbReference type="Gene3D" id="3.40.605.10">
    <property type="entry name" value="Aldehyde Dehydrogenase, Chain A, domain 1"/>
    <property type="match status" value="1"/>
</dbReference>